<dbReference type="Gene3D" id="2.40.50.100">
    <property type="match status" value="1"/>
</dbReference>
<name>A0AAX6DQW4_IRIPA</name>
<proteinExistence type="predicted"/>
<evidence type="ECO:0000313" key="2">
    <source>
        <dbReference type="EMBL" id="KAJ6794193.1"/>
    </source>
</evidence>
<gene>
    <name evidence="2" type="ORF">M6B38_231295</name>
</gene>
<dbReference type="InterPro" id="IPR000089">
    <property type="entry name" value="Biotin_lipoyl"/>
</dbReference>
<evidence type="ECO:0000259" key="1">
    <source>
        <dbReference type="Pfam" id="PF00364"/>
    </source>
</evidence>
<dbReference type="EMBL" id="JANAVB010042420">
    <property type="protein sequence ID" value="KAJ6794193.1"/>
    <property type="molecule type" value="Genomic_DNA"/>
</dbReference>
<dbReference type="Pfam" id="PF00364">
    <property type="entry name" value="Biotin_lipoyl"/>
    <property type="match status" value="1"/>
</dbReference>
<sequence length="290" mass="30490">MESAAILRSFHGAQPSLFFLEKPVAAPVSPAHLRIASFSQGSVTGRRLASSSTGHRGFFVPFTKASETTSAVTSDAITAEMTSKGPVENKHVQKSTFPTGFEALILDVCDQTDIAEVKLKVGDFEMHLKRDIGTAKAPISGAPAIESPTIAPPIPSEPMTESASVAQAVVQQKSSIAPSSPFANAWPSKASKLAALEASGSKSYVLVPSPTVGTFRIGRTVKGKKQPPSCKEGDMIKAGQTIGYIDQFGSELPVRSQLAGEVLKFLFREGEAVGYGDPLVAILPSFSGIE</sequence>
<accession>A0AAX6DQW4</accession>
<comment type="caution">
    <text evidence="2">The sequence shown here is derived from an EMBL/GenBank/DDBJ whole genome shotgun (WGS) entry which is preliminary data.</text>
</comment>
<feature type="domain" description="Lipoyl-binding" evidence="1">
    <location>
        <begin position="217"/>
        <end position="282"/>
    </location>
</feature>
<dbReference type="Proteomes" id="UP001140949">
    <property type="component" value="Unassembled WGS sequence"/>
</dbReference>
<dbReference type="SUPFAM" id="SSF51230">
    <property type="entry name" value="Single hybrid motif"/>
    <property type="match status" value="1"/>
</dbReference>
<dbReference type="PANTHER" id="PTHR47597:SF2">
    <property type="entry name" value="LIPOYL-BINDING DOMAIN-CONTAINING PROTEIN"/>
    <property type="match status" value="1"/>
</dbReference>
<dbReference type="InterPro" id="IPR011053">
    <property type="entry name" value="Single_hybrid_motif"/>
</dbReference>
<keyword evidence="3" id="KW-1185">Reference proteome</keyword>
<evidence type="ECO:0000313" key="3">
    <source>
        <dbReference type="Proteomes" id="UP001140949"/>
    </source>
</evidence>
<dbReference type="PANTHER" id="PTHR47597">
    <property type="entry name" value="IS A MEMBER OF THE PF|00364 BIOTIN-REQUIRING ENZYMES FAMILY-RELATED"/>
    <property type="match status" value="1"/>
</dbReference>
<dbReference type="CDD" id="cd06850">
    <property type="entry name" value="biotinyl_domain"/>
    <property type="match status" value="1"/>
</dbReference>
<reference evidence="2" key="2">
    <citation type="submission" date="2023-04" db="EMBL/GenBank/DDBJ databases">
        <authorList>
            <person name="Bruccoleri R.E."/>
            <person name="Oakeley E.J."/>
            <person name="Faust A.-M."/>
            <person name="Dessus-Babus S."/>
            <person name="Altorfer M."/>
            <person name="Burckhardt D."/>
            <person name="Oertli M."/>
            <person name="Naumann U."/>
            <person name="Petersen F."/>
            <person name="Wong J."/>
        </authorList>
    </citation>
    <scope>NUCLEOTIDE SEQUENCE</scope>
    <source>
        <strain evidence="2">GSM-AAB239-AS_SAM_17_03QT</strain>
        <tissue evidence="2">Leaf</tissue>
    </source>
</reference>
<dbReference type="InterPro" id="IPR053217">
    <property type="entry name" value="ACC_Biotin_Carrier"/>
</dbReference>
<protein>
    <recommendedName>
        <fullName evidence="1">Lipoyl-binding domain-containing protein</fullName>
    </recommendedName>
</protein>
<dbReference type="AlphaFoldDB" id="A0AAX6DQW4"/>
<reference evidence="2" key="1">
    <citation type="journal article" date="2023" name="GigaByte">
        <title>Genome assembly of the bearded iris, Iris pallida Lam.</title>
        <authorList>
            <person name="Bruccoleri R.E."/>
            <person name="Oakeley E.J."/>
            <person name="Faust A.M.E."/>
            <person name="Altorfer M."/>
            <person name="Dessus-Babus S."/>
            <person name="Burckhardt D."/>
            <person name="Oertli M."/>
            <person name="Naumann U."/>
            <person name="Petersen F."/>
            <person name="Wong J."/>
        </authorList>
    </citation>
    <scope>NUCLEOTIDE SEQUENCE</scope>
    <source>
        <strain evidence="2">GSM-AAB239-AS_SAM_17_03QT</strain>
    </source>
</reference>
<organism evidence="2 3">
    <name type="scientific">Iris pallida</name>
    <name type="common">Sweet iris</name>
    <dbReference type="NCBI Taxonomy" id="29817"/>
    <lineage>
        <taxon>Eukaryota</taxon>
        <taxon>Viridiplantae</taxon>
        <taxon>Streptophyta</taxon>
        <taxon>Embryophyta</taxon>
        <taxon>Tracheophyta</taxon>
        <taxon>Spermatophyta</taxon>
        <taxon>Magnoliopsida</taxon>
        <taxon>Liliopsida</taxon>
        <taxon>Asparagales</taxon>
        <taxon>Iridaceae</taxon>
        <taxon>Iridoideae</taxon>
        <taxon>Irideae</taxon>
        <taxon>Iris</taxon>
    </lineage>
</organism>